<comment type="caution">
    <text evidence="2">The sequence shown here is derived from an EMBL/GenBank/DDBJ whole genome shotgun (WGS) entry which is preliminary data.</text>
</comment>
<evidence type="ECO:0000313" key="2">
    <source>
        <dbReference type="EMBL" id="GIY36829.1"/>
    </source>
</evidence>
<evidence type="ECO:0008006" key="4">
    <source>
        <dbReference type="Google" id="ProtNLM"/>
    </source>
</evidence>
<dbReference type="AlphaFoldDB" id="A0AAV4SS82"/>
<sequence length="129" mass="15248">MKCSHPNPLICVSAAFFFLPRFVFPFRGNVAEAFVPEESRRFYDGVEWRLWLCSGFRECPLERFCVRIPTGCLSALKRWKDSKKRPIRDFLRLFGQIYSVVCIGKWNVIRFYIPFTSLSLQIILKFLLV</sequence>
<feature type="chain" id="PRO_5043607457" description="Secreted protein" evidence="1">
    <location>
        <begin position="26"/>
        <end position="129"/>
    </location>
</feature>
<keyword evidence="3" id="KW-1185">Reference proteome</keyword>
<accession>A0AAV4SS82</accession>
<protein>
    <recommendedName>
        <fullName evidence="4">Secreted protein</fullName>
    </recommendedName>
</protein>
<dbReference type="EMBL" id="BPLQ01008371">
    <property type="protein sequence ID" value="GIY36829.1"/>
    <property type="molecule type" value="Genomic_DNA"/>
</dbReference>
<name>A0AAV4SS82_9ARAC</name>
<evidence type="ECO:0000313" key="3">
    <source>
        <dbReference type="Proteomes" id="UP001054837"/>
    </source>
</evidence>
<proteinExistence type="predicted"/>
<evidence type="ECO:0000256" key="1">
    <source>
        <dbReference type="SAM" id="SignalP"/>
    </source>
</evidence>
<dbReference type="Proteomes" id="UP001054837">
    <property type="component" value="Unassembled WGS sequence"/>
</dbReference>
<feature type="signal peptide" evidence="1">
    <location>
        <begin position="1"/>
        <end position="25"/>
    </location>
</feature>
<keyword evidence="1" id="KW-0732">Signal</keyword>
<gene>
    <name evidence="2" type="ORF">CDAR_416331</name>
</gene>
<reference evidence="2 3" key="1">
    <citation type="submission" date="2021-06" db="EMBL/GenBank/DDBJ databases">
        <title>Caerostris darwini draft genome.</title>
        <authorList>
            <person name="Kono N."/>
            <person name="Arakawa K."/>
        </authorList>
    </citation>
    <scope>NUCLEOTIDE SEQUENCE [LARGE SCALE GENOMIC DNA]</scope>
</reference>
<organism evidence="2 3">
    <name type="scientific">Caerostris darwini</name>
    <dbReference type="NCBI Taxonomy" id="1538125"/>
    <lineage>
        <taxon>Eukaryota</taxon>
        <taxon>Metazoa</taxon>
        <taxon>Ecdysozoa</taxon>
        <taxon>Arthropoda</taxon>
        <taxon>Chelicerata</taxon>
        <taxon>Arachnida</taxon>
        <taxon>Araneae</taxon>
        <taxon>Araneomorphae</taxon>
        <taxon>Entelegynae</taxon>
        <taxon>Araneoidea</taxon>
        <taxon>Araneidae</taxon>
        <taxon>Caerostris</taxon>
    </lineage>
</organism>